<protein>
    <submittedName>
        <fullName evidence="8">RNA polymerase sigma factor</fullName>
    </submittedName>
</protein>
<dbReference type="Proteomes" id="UP000031928">
    <property type="component" value="Chromosome"/>
</dbReference>
<proteinExistence type="inferred from homology"/>
<dbReference type="HOGENOM" id="CLU_047691_3_0_11"/>
<dbReference type="InterPro" id="IPR036388">
    <property type="entry name" value="WH-like_DNA-bd_sf"/>
</dbReference>
<keyword evidence="3" id="KW-0731">Sigma factor</keyword>
<dbReference type="InterPro" id="IPR013324">
    <property type="entry name" value="RNA_pol_sigma_r3/r4-like"/>
</dbReference>
<dbReference type="SUPFAM" id="SSF88659">
    <property type="entry name" value="Sigma3 and sigma4 domains of RNA polymerase sigma factors"/>
    <property type="match status" value="1"/>
</dbReference>
<dbReference type="AlphaFoldDB" id="A0A0B6TUU4"/>
<evidence type="ECO:0000256" key="1">
    <source>
        <dbReference type="ARBA" id="ARBA00010641"/>
    </source>
</evidence>
<keyword evidence="9" id="KW-1185">Reference proteome</keyword>
<keyword evidence="5" id="KW-0804">Transcription</keyword>
<comment type="similarity">
    <text evidence="1">Belongs to the sigma-70 factor family. ECF subfamily.</text>
</comment>
<accession>A0A0B6TUU4</accession>
<dbReference type="PANTHER" id="PTHR43133:SF50">
    <property type="entry name" value="ECF RNA POLYMERASE SIGMA FACTOR SIGM"/>
    <property type="match status" value="1"/>
</dbReference>
<dbReference type="InterPro" id="IPR013249">
    <property type="entry name" value="RNA_pol_sigma70_r4_t2"/>
</dbReference>
<dbReference type="SUPFAM" id="SSF88946">
    <property type="entry name" value="Sigma2 domain of RNA polymerase sigma factors"/>
    <property type="match status" value="1"/>
</dbReference>
<dbReference type="NCBIfam" id="TIGR02937">
    <property type="entry name" value="sigma70-ECF"/>
    <property type="match status" value="1"/>
</dbReference>
<dbReference type="Gene3D" id="1.10.1740.10">
    <property type="match status" value="1"/>
</dbReference>
<evidence type="ECO:0000256" key="5">
    <source>
        <dbReference type="ARBA" id="ARBA00023163"/>
    </source>
</evidence>
<organism evidence="8 9">
    <name type="scientific">Corynebacterium marinum DSM 44953</name>
    <dbReference type="NCBI Taxonomy" id="1224162"/>
    <lineage>
        <taxon>Bacteria</taxon>
        <taxon>Bacillati</taxon>
        <taxon>Actinomycetota</taxon>
        <taxon>Actinomycetes</taxon>
        <taxon>Mycobacteriales</taxon>
        <taxon>Corynebacteriaceae</taxon>
        <taxon>Corynebacterium</taxon>
    </lineage>
</organism>
<dbReference type="CDD" id="cd06171">
    <property type="entry name" value="Sigma70_r4"/>
    <property type="match status" value="1"/>
</dbReference>
<dbReference type="InterPro" id="IPR007627">
    <property type="entry name" value="RNA_pol_sigma70_r2"/>
</dbReference>
<sequence length="197" mass="22697">MCQRNFLGGKLAHTDGRLVENYIGGDLRAFTEIVERHRARLLWVARKYGHNEDDAQDILQEALFKASCNLHTWRHESSLSTWLHRLVMNSGWDFRNHRRQFEVPTLDDDSLPHDINPHLAVDPIGERDRMLQLEETLACLRPDQRTALWLIDVEGYSVSHVAEQEGVQPGTIKSRRSRAREALREQLLAEYPPVAGG</sequence>
<keyword evidence="4" id="KW-0238">DNA-binding</keyword>
<dbReference type="GO" id="GO:0003677">
    <property type="term" value="F:DNA binding"/>
    <property type="evidence" value="ECO:0007669"/>
    <property type="project" value="UniProtKB-KW"/>
</dbReference>
<evidence type="ECO:0000256" key="3">
    <source>
        <dbReference type="ARBA" id="ARBA00023082"/>
    </source>
</evidence>
<dbReference type="PANTHER" id="PTHR43133">
    <property type="entry name" value="RNA POLYMERASE ECF-TYPE SIGMA FACTO"/>
    <property type="match status" value="1"/>
</dbReference>
<evidence type="ECO:0000256" key="4">
    <source>
        <dbReference type="ARBA" id="ARBA00023125"/>
    </source>
</evidence>
<evidence type="ECO:0000313" key="8">
    <source>
        <dbReference type="EMBL" id="AJK70054.1"/>
    </source>
</evidence>
<dbReference type="InterPro" id="IPR014284">
    <property type="entry name" value="RNA_pol_sigma-70_dom"/>
</dbReference>
<name>A0A0B6TUU4_9CORY</name>
<dbReference type="Pfam" id="PF04542">
    <property type="entry name" value="Sigma70_r2"/>
    <property type="match status" value="1"/>
</dbReference>
<dbReference type="GO" id="GO:0006352">
    <property type="term" value="P:DNA-templated transcription initiation"/>
    <property type="evidence" value="ECO:0007669"/>
    <property type="project" value="InterPro"/>
</dbReference>
<gene>
    <name evidence="8" type="ORF">B840_12430</name>
</gene>
<feature type="domain" description="RNA polymerase sigma factor 70 region 4 type 2" evidence="7">
    <location>
        <begin position="131"/>
        <end position="183"/>
    </location>
</feature>
<evidence type="ECO:0000256" key="2">
    <source>
        <dbReference type="ARBA" id="ARBA00023015"/>
    </source>
</evidence>
<evidence type="ECO:0000259" key="6">
    <source>
        <dbReference type="Pfam" id="PF04542"/>
    </source>
</evidence>
<dbReference type="Pfam" id="PF08281">
    <property type="entry name" value="Sigma70_r4_2"/>
    <property type="match status" value="1"/>
</dbReference>
<dbReference type="GO" id="GO:0016987">
    <property type="term" value="F:sigma factor activity"/>
    <property type="evidence" value="ECO:0007669"/>
    <property type="project" value="UniProtKB-KW"/>
</dbReference>
<keyword evidence="2" id="KW-0805">Transcription regulation</keyword>
<dbReference type="Gene3D" id="1.10.10.10">
    <property type="entry name" value="Winged helix-like DNA-binding domain superfamily/Winged helix DNA-binding domain"/>
    <property type="match status" value="1"/>
</dbReference>
<feature type="domain" description="RNA polymerase sigma-70 region 2" evidence="6">
    <location>
        <begin position="33"/>
        <end position="92"/>
    </location>
</feature>
<dbReference type="KEGG" id="cmq:B840_12430"/>
<dbReference type="InterPro" id="IPR039425">
    <property type="entry name" value="RNA_pol_sigma-70-like"/>
</dbReference>
<evidence type="ECO:0000259" key="7">
    <source>
        <dbReference type="Pfam" id="PF08281"/>
    </source>
</evidence>
<dbReference type="EMBL" id="CP007790">
    <property type="protein sequence ID" value="AJK70054.1"/>
    <property type="molecule type" value="Genomic_DNA"/>
</dbReference>
<evidence type="ECO:0000313" key="9">
    <source>
        <dbReference type="Proteomes" id="UP000031928"/>
    </source>
</evidence>
<reference evidence="8 9" key="1">
    <citation type="submission" date="2014-05" db="EMBL/GenBank/DDBJ databases">
        <title>Complete genome sequence of Corynebacterium marinum DSM 44953.</title>
        <authorList>
            <person name="Schaffert L."/>
            <person name="Albersmeier A."/>
            <person name="Kalinowski J."/>
            <person name="Ruckert C."/>
        </authorList>
    </citation>
    <scope>NUCLEOTIDE SEQUENCE [LARGE SCALE GENOMIC DNA]</scope>
    <source>
        <strain evidence="8 9">DSM 44953</strain>
    </source>
</reference>
<dbReference type="InterPro" id="IPR013325">
    <property type="entry name" value="RNA_pol_sigma_r2"/>
</dbReference>
<dbReference type="STRING" id="1224162.B840_12430"/>